<protein>
    <submittedName>
        <fullName evidence="2">Uncharacterized protein</fullName>
    </submittedName>
</protein>
<dbReference type="Proteomes" id="UP000194143">
    <property type="component" value="Plasmid poh2"/>
</dbReference>
<dbReference type="EMBL" id="CP021063">
    <property type="protein sequence ID" value="ARP61579.1"/>
    <property type="molecule type" value="Genomic_DNA"/>
</dbReference>
<feature type="transmembrane region" description="Helical" evidence="1">
    <location>
        <begin position="5"/>
        <end position="24"/>
    </location>
</feature>
<keyword evidence="1" id="KW-1133">Transmembrane helix</keyword>
<organism evidence="2 3">
    <name type="scientific">Bacillus thuringiensis</name>
    <dbReference type="NCBI Taxonomy" id="1428"/>
    <lineage>
        <taxon>Bacteria</taxon>
        <taxon>Bacillati</taxon>
        <taxon>Bacillota</taxon>
        <taxon>Bacilli</taxon>
        <taxon>Bacillales</taxon>
        <taxon>Bacillaceae</taxon>
        <taxon>Bacillus</taxon>
        <taxon>Bacillus cereus group</taxon>
    </lineage>
</organism>
<reference evidence="2 3" key="1">
    <citation type="submission" date="2017-04" db="EMBL/GenBank/DDBJ databases">
        <title>Complete Genome Sequence of Bacillus thuringiensis type Strain ATCC 10792.</title>
        <authorList>
            <person name="Oh D.-H."/>
            <person name="Park B.-J."/>
            <person name="Shuai W."/>
            <person name="Chelliah R."/>
        </authorList>
    </citation>
    <scope>NUCLEOTIDE SEQUENCE [LARGE SCALE GENOMIC DNA]</scope>
    <source>
        <strain evidence="2 3">ATCC 10792</strain>
        <plasmid evidence="2 3">poh2</plasmid>
    </source>
</reference>
<evidence type="ECO:0000313" key="3">
    <source>
        <dbReference type="Proteomes" id="UP000194143"/>
    </source>
</evidence>
<keyword evidence="2" id="KW-0614">Plasmid</keyword>
<name>A0A1W6WZ52_BACTU</name>
<dbReference type="GeneID" id="67466833"/>
<gene>
    <name evidence="2" type="ORF">CAB88_31710</name>
</gene>
<accession>A0A1W6WZ52</accession>
<evidence type="ECO:0000313" key="2">
    <source>
        <dbReference type="EMBL" id="ARP61579.1"/>
    </source>
</evidence>
<dbReference type="RefSeq" id="WP_000823706.1">
    <property type="nucleotide sequence ID" value="NZ_CP011357.1"/>
</dbReference>
<evidence type="ECO:0000256" key="1">
    <source>
        <dbReference type="SAM" id="Phobius"/>
    </source>
</evidence>
<dbReference type="KEGG" id="bthy:AQ980_31405"/>
<proteinExistence type="predicted"/>
<dbReference type="AlphaFoldDB" id="A0A1W6WZ52"/>
<keyword evidence="1" id="KW-0472">Membrane</keyword>
<geneLocation type="plasmid" evidence="2 3">
    <name>poh2</name>
</geneLocation>
<keyword evidence="3" id="KW-1185">Reference proteome</keyword>
<keyword evidence="1" id="KW-0812">Transmembrane</keyword>
<sequence length="171" mass="20110">MKRKLLIYICMALIVMGASVYWFVNHNTASKESTKQTQSKFYIAPPEKAGINNDLRKKLGVFNRYDGVKKEYFDQQLEAMTKKEKSVEEVKQEIYQLELWEDANKKIPEDVRCGVDTVYTAIYETKSNDYSEIDKLIKKDFNGKYADVNIYWDDKNKINRIGVLAIQFMYQ</sequence>